<feature type="compositionally biased region" description="Polar residues" evidence="2">
    <location>
        <begin position="23"/>
        <end position="41"/>
    </location>
</feature>
<proteinExistence type="predicted"/>
<dbReference type="OrthoDB" id="1935530at2759"/>
<feature type="compositionally biased region" description="Acidic residues" evidence="2">
    <location>
        <begin position="414"/>
        <end position="439"/>
    </location>
</feature>
<dbReference type="OMA" id="FRIMVNR"/>
<dbReference type="PANTHER" id="PTHR35120">
    <property type="entry name" value="HISTONE ACETYLTRANSFERASE KAT6B-LIKE"/>
    <property type="match status" value="1"/>
</dbReference>
<feature type="region of interest" description="Disordered" evidence="2">
    <location>
        <begin position="407"/>
        <end position="454"/>
    </location>
</feature>
<feature type="compositionally biased region" description="Basic residues" evidence="2">
    <location>
        <begin position="99"/>
        <end position="112"/>
    </location>
</feature>
<evidence type="ECO:0000313" key="3">
    <source>
        <dbReference type="EMBL" id="EEF37270.1"/>
    </source>
</evidence>
<dbReference type="eggNOG" id="ENOG502QR7V">
    <property type="taxonomic scope" value="Eukaryota"/>
</dbReference>
<protein>
    <submittedName>
        <fullName evidence="3">Uncharacterized protein</fullName>
    </submittedName>
</protein>
<accession>B9SGM4</accession>
<dbReference type="STRING" id="3988.B9SGM4"/>
<dbReference type="InParanoid" id="B9SGM4"/>
<evidence type="ECO:0000313" key="4">
    <source>
        <dbReference type="Proteomes" id="UP000008311"/>
    </source>
</evidence>
<feature type="coiled-coil region" evidence="1">
    <location>
        <begin position="660"/>
        <end position="687"/>
    </location>
</feature>
<dbReference type="KEGG" id="rcu:8264228"/>
<keyword evidence="4" id="KW-1185">Reference proteome</keyword>
<dbReference type="AlphaFoldDB" id="B9SGM4"/>
<keyword evidence="1" id="KW-0175">Coiled coil</keyword>
<feature type="compositionally biased region" description="Acidic residues" evidence="2">
    <location>
        <begin position="362"/>
        <end position="379"/>
    </location>
</feature>
<organism evidence="3 4">
    <name type="scientific">Ricinus communis</name>
    <name type="common">Castor bean</name>
    <dbReference type="NCBI Taxonomy" id="3988"/>
    <lineage>
        <taxon>Eukaryota</taxon>
        <taxon>Viridiplantae</taxon>
        <taxon>Streptophyta</taxon>
        <taxon>Embryophyta</taxon>
        <taxon>Tracheophyta</taxon>
        <taxon>Spermatophyta</taxon>
        <taxon>Magnoliopsida</taxon>
        <taxon>eudicotyledons</taxon>
        <taxon>Gunneridae</taxon>
        <taxon>Pentapetalae</taxon>
        <taxon>rosids</taxon>
        <taxon>fabids</taxon>
        <taxon>Malpighiales</taxon>
        <taxon>Euphorbiaceae</taxon>
        <taxon>Acalyphoideae</taxon>
        <taxon>Acalypheae</taxon>
        <taxon>Ricinus</taxon>
    </lineage>
</organism>
<gene>
    <name evidence="3" type="ORF">RCOM_0554220</name>
</gene>
<evidence type="ECO:0000256" key="1">
    <source>
        <dbReference type="SAM" id="Coils"/>
    </source>
</evidence>
<dbReference type="FunCoup" id="B9SGM4">
    <property type="interactions" value="1674"/>
</dbReference>
<dbReference type="EMBL" id="EQ973954">
    <property type="protein sequence ID" value="EEF37270.1"/>
    <property type="molecule type" value="Genomic_DNA"/>
</dbReference>
<feature type="region of interest" description="Disordered" evidence="2">
    <location>
        <begin position="343"/>
        <end position="387"/>
    </location>
</feature>
<feature type="compositionally biased region" description="Low complexity" evidence="2">
    <location>
        <begin position="1"/>
        <end position="11"/>
    </location>
</feature>
<dbReference type="Proteomes" id="UP000008311">
    <property type="component" value="Unassembled WGS sequence"/>
</dbReference>
<dbReference type="PANTHER" id="PTHR35120:SF2">
    <property type="entry name" value="AMINOTRANSFERASE-LIKE PLANT MOBILE DOMAIN-CONTAINING PROTEIN"/>
    <property type="match status" value="1"/>
</dbReference>
<name>B9SGM4_RICCO</name>
<feature type="region of interest" description="Disordered" evidence="2">
    <location>
        <begin position="1"/>
        <end position="112"/>
    </location>
</feature>
<feature type="compositionally biased region" description="Polar residues" evidence="2">
    <location>
        <begin position="54"/>
        <end position="87"/>
    </location>
</feature>
<sequence length="751" mass="85415">MSSPTNSQNQPPTSPPQDPNFTQQNQNPNKNQFEDSQSPKTLTLVVPDTEEENPNPQSDDPNQSDPEDIAQSSPTISDSRVAFTTVTIPRRGCGGGGNAKRKKRRGGKKSHKKLELLVENLNPVPFRPIKNLDFASHESLLKKLGLWDFVHLQFDISNLRADLLAQLIANFNAQCRHSYVNNVRIKVSRPDLARALQLPVKKDKVDNALEDMESKESIEFVEEFVSTWLLLHEDTWMMTDDVLNVNKLIKGGNFEKVDWSELIWLMVKKELAAAPNLRNCYYASHLQLLIRSQRDDLFKDEVVKLEIDIKEDDDEEEDVKISEEIHGVSELEEHNIKLSLGGLDNMVKDDDEDEKAGKEEAVGEEEAMDFEGSKEDEEQGQWRKSSMDGSFLQRCNLGDVGAVECEVGKKQEEGGGEDEGKEGENGEEEEGEEEEEEEQMAFNMSPKGDGLDGINSENLIAAMAASQNPFSSGVQIRNNVSSGDFLASRVDAQSIPGSSSLFSNVNGNKRDIDHLENDMPHHALNSATKRMRSDGPWDMKSLSEFDVCFEQMERVMGKARMLYEAKEQAFQELSIHQQMLMNELQQRENMIQHLHKAKLEEQQKRQLETYRLERELYMMGNLLEGYRKALKETHKAFADYRAKCRHPEEPIYKDTGSGGLVLSTTELEKLRLKQEEEERQKRLFAEKKVKEFEAGCISQFEAYKDRVNILCDKLPVLEKELNVLKEDFGKRKVSEKLECAPAKESIPQESV</sequence>
<evidence type="ECO:0000256" key="2">
    <source>
        <dbReference type="SAM" id="MobiDB-lite"/>
    </source>
</evidence>
<reference evidence="4" key="1">
    <citation type="journal article" date="2010" name="Nat. Biotechnol.">
        <title>Draft genome sequence of the oilseed species Ricinus communis.</title>
        <authorList>
            <person name="Chan A.P."/>
            <person name="Crabtree J."/>
            <person name="Zhao Q."/>
            <person name="Lorenzi H."/>
            <person name="Orvis J."/>
            <person name="Puiu D."/>
            <person name="Melake-Berhan A."/>
            <person name="Jones K.M."/>
            <person name="Redman J."/>
            <person name="Chen G."/>
            <person name="Cahoon E.B."/>
            <person name="Gedil M."/>
            <person name="Stanke M."/>
            <person name="Haas B.J."/>
            <person name="Wortman J.R."/>
            <person name="Fraser-Liggett C.M."/>
            <person name="Ravel J."/>
            <person name="Rabinowicz P.D."/>
        </authorList>
    </citation>
    <scope>NUCLEOTIDE SEQUENCE [LARGE SCALE GENOMIC DNA]</scope>
    <source>
        <strain evidence="4">cv. Hale</strain>
    </source>
</reference>